<evidence type="ECO:0000256" key="11">
    <source>
        <dbReference type="ARBA" id="ARBA00023136"/>
    </source>
</evidence>
<evidence type="ECO:0000256" key="12">
    <source>
        <dbReference type="SAM" id="MobiDB-lite"/>
    </source>
</evidence>
<evidence type="ECO:0000256" key="6">
    <source>
        <dbReference type="ARBA" id="ARBA00022723"/>
    </source>
</evidence>
<gene>
    <name evidence="13" type="ORF">HPP92_004802</name>
</gene>
<dbReference type="Pfam" id="PF00067">
    <property type="entry name" value="p450"/>
    <property type="match status" value="1"/>
</dbReference>
<comment type="subcellular location">
    <subcellularLocation>
        <location evidence="2">Membrane</location>
    </subcellularLocation>
</comment>
<dbReference type="InterPro" id="IPR036396">
    <property type="entry name" value="Cyt_P450_sf"/>
</dbReference>
<proteinExistence type="inferred from homology"/>
<dbReference type="InterPro" id="IPR050665">
    <property type="entry name" value="Cytochrome_P450_Monooxygen"/>
</dbReference>
<dbReference type="AlphaFoldDB" id="A0A835VDZ7"/>
<dbReference type="PANTHER" id="PTHR24282:SF224">
    <property type="entry name" value="CYTOCHROME P450 734A1"/>
    <property type="match status" value="1"/>
</dbReference>
<evidence type="ECO:0008006" key="15">
    <source>
        <dbReference type="Google" id="ProtNLM"/>
    </source>
</evidence>
<reference evidence="13 14" key="1">
    <citation type="journal article" date="2020" name="Nat. Food">
        <title>A phased Vanilla planifolia genome enables genetic improvement of flavour and production.</title>
        <authorList>
            <person name="Hasing T."/>
            <person name="Tang H."/>
            <person name="Brym M."/>
            <person name="Khazi F."/>
            <person name="Huang T."/>
            <person name="Chambers A.H."/>
        </authorList>
    </citation>
    <scope>NUCLEOTIDE SEQUENCE [LARGE SCALE GENOMIC DNA]</scope>
    <source>
        <tissue evidence="13">Leaf</tissue>
    </source>
</reference>
<evidence type="ECO:0000256" key="1">
    <source>
        <dbReference type="ARBA" id="ARBA00001971"/>
    </source>
</evidence>
<evidence type="ECO:0000256" key="4">
    <source>
        <dbReference type="ARBA" id="ARBA00022617"/>
    </source>
</evidence>
<evidence type="ECO:0000313" key="13">
    <source>
        <dbReference type="EMBL" id="KAG0493808.1"/>
    </source>
</evidence>
<dbReference type="InterPro" id="IPR002402">
    <property type="entry name" value="Cyt_P450_E_grp-II"/>
</dbReference>
<comment type="similarity">
    <text evidence="3">Belongs to the cytochrome P450 family.</text>
</comment>
<dbReference type="GO" id="GO:0016131">
    <property type="term" value="P:brassinosteroid metabolic process"/>
    <property type="evidence" value="ECO:0007669"/>
    <property type="project" value="TreeGrafter"/>
</dbReference>
<evidence type="ECO:0000256" key="7">
    <source>
        <dbReference type="ARBA" id="ARBA00022989"/>
    </source>
</evidence>
<dbReference type="GO" id="GO:0010268">
    <property type="term" value="P:brassinosteroid homeostasis"/>
    <property type="evidence" value="ECO:0007669"/>
    <property type="project" value="TreeGrafter"/>
</dbReference>
<comment type="cofactor">
    <cofactor evidence="1">
        <name>heme</name>
        <dbReference type="ChEBI" id="CHEBI:30413"/>
    </cofactor>
</comment>
<feature type="region of interest" description="Disordered" evidence="12">
    <location>
        <begin position="278"/>
        <end position="303"/>
    </location>
</feature>
<dbReference type="Proteomes" id="UP000639772">
    <property type="component" value="Unassembled WGS sequence"/>
</dbReference>
<dbReference type="Gene3D" id="1.10.630.10">
    <property type="entry name" value="Cytochrome P450"/>
    <property type="match status" value="1"/>
</dbReference>
<keyword evidence="6" id="KW-0479">Metal-binding</keyword>
<keyword evidence="4" id="KW-0349">Heme</keyword>
<organism evidence="13 14">
    <name type="scientific">Vanilla planifolia</name>
    <name type="common">Vanilla</name>
    <dbReference type="NCBI Taxonomy" id="51239"/>
    <lineage>
        <taxon>Eukaryota</taxon>
        <taxon>Viridiplantae</taxon>
        <taxon>Streptophyta</taxon>
        <taxon>Embryophyta</taxon>
        <taxon>Tracheophyta</taxon>
        <taxon>Spermatophyta</taxon>
        <taxon>Magnoliopsida</taxon>
        <taxon>Liliopsida</taxon>
        <taxon>Asparagales</taxon>
        <taxon>Orchidaceae</taxon>
        <taxon>Vanilloideae</taxon>
        <taxon>Vanilleae</taxon>
        <taxon>Vanilla</taxon>
    </lineage>
</organism>
<evidence type="ECO:0000313" key="14">
    <source>
        <dbReference type="Proteomes" id="UP000639772"/>
    </source>
</evidence>
<keyword evidence="10" id="KW-0503">Monooxygenase</keyword>
<evidence type="ECO:0000256" key="5">
    <source>
        <dbReference type="ARBA" id="ARBA00022692"/>
    </source>
</evidence>
<dbReference type="SUPFAM" id="SSF48264">
    <property type="entry name" value="Cytochrome P450"/>
    <property type="match status" value="1"/>
</dbReference>
<protein>
    <recommendedName>
        <fullName evidence="15">Cytochrome P450</fullName>
    </recommendedName>
</protein>
<dbReference type="OrthoDB" id="1470350at2759"/>
<dbReference type="PRINTS" id="PR00464">
    <property type="entry name" value="EP450II"/>
</dbReference>
<dbReference type="GO" id="GO:0005506">
    <property type="term" value="F:iron ion binding"/>
    <property type="evidence" value="ECO:0007669"/>
    <property type="project" value="InterPro"/>
</dbReference>
<keyword evidence="8" id="KW-0560">Oxidoreductase</keyword>
<accession>A0A835VDZ7</accession>
<keyword evidence="7" id="KW-1133">Transmembrane helix</keyword>
<dbReference type="EMBL" id="JADCNM010000002">
    <property type="protein sequence ID" value="KAG0493808.1"/>
    <property type="molecule type" value="Genomic_DNA"/>
</dbReference>
<keyword evidence="5" id="KW-0812">Transmembrane</keyword>
<dbReference type="InterPro" id="IPR001128">
    <property type="entry name" value="Cyt_P450"/>
</dbReference>
<name>A0A835VDZ7_VANPL</name>
<comment type="caution">
    <text evidence="13">The sequence shown here is derived from an EMBL/GenBank/DDBJ whole genome shotgun (WGS) entry which is preliminary data.</text>
</comment>
<keyword evidence="11" id="KW-0472">Membrane</keyword>
<evidence type="ECO:0000256" key="8">
    <source>
        <dbReference type="ARBA" id="ARBA00023002"/>
    </source>
</evidence>
<evidence type="ECO:0000256" key="9">
    <source>
        <dbReference type="ARBA" id="ARBA00023004"/>
    </source>
</evidence>
<dbReference type="GO" id="GO:0016705">
    <property type="term" value="F:oxidoreductase activity, acting on paired donors, with incorporation or reduction of molecular oxygen"/>
    <property type="evidence" value="ECO:0007669"/>
    <property type="project" value="InterPro"/>
</dbReference>
<evidence type="ECO:0000256" key="10">
    <source>
        <dbReference type="ARBA" id="ARBA00023033"/>
    </source>
</evidence>
<dbReference type="GO" id="GO:0004497">
    <property type="term" value="F:monooxygenase activity"/>
    <property type="evidence" value="ECO:0007669"/>
    <property type="project" value="UniProtKB-KW"/>
</dbReference>
<sequence>MLSLAAAALCLVAGVKLFNTLWWKPRRVEEHFAKQGIRGPPYRFFIGNLREMVGLMLEASAKPMSSQSCHNILPRVLSFYHHWKKIYGSTFLLWFGPTARLAVADPELIREIFVSRADFFERYESHHLVRQLEGEGLVSLRGEKWAHHRKVLTPTFHMDNLKLLIPMIGKTVLDMVEKWVEMPSTGGDAEVEIDVSDWFQGVTEDAITRAAFGRSYEDGKAVFRLQAQQMVFAAEAFRMVLVPGYRFLPTKLNTSSWKLDKQIRRNLEDLIGRRKAALSSSTRREKTDEASLTQPPRTYLGSQ</sequence>
<dbReference type="GO" id="GO:0016020">
    <property type="term" value="C:membrane"/>
    <property type="evidence" value="ECO:0007669"/>
    <property type="project" value="UniProtKB-SubCell"/>
</dbReference>
<keyword evidence="9" id="KW-0408">Iron</keyword>
<dbReference type="GO" id="GO:0020037">
    <property type="term" value="F:heme binding"/>
    <property type="evidence" value="ECO:0007669"/>
    <property type="project" value="InterPro"/>
</dbReference>
<evidence type="ECO:0000256" key="2">
    <source>
        <dbReference type="ARBA" id="ARBA00004370"/>
    </source>
</evidence>
<feature type="compositionally biased region" description="Polar residues" evidence="12">
    <location>
        <begin position="290"/>
        <end position="303"/>
    </location>
</feature>
<dbReference type="PANTHER" id="PTHR24282">
    <property type="entry name" value="CYTOCHROME P450 FAMILY MEMBER"/>
    <property type="match status" value="1"/>
</dbReference>
<evidence type="ECO:0000256" key="3">
    <source>
        <dbReference type="ARBA" id="ARBA00010617"/>
    </source>
</evidence>